<accession>N1QFN7</accession>
<reference evidence="1 2" key="1">
    <citation type="journal article" date="2012" name="PLoS Pathog.">
        <title>Diverse lifestyles and strategies of plant pathogenesis encoded in the genomes of eighteen Dothideomycetes fungi.</title>
        <authorList>
            <person name="Ohm R.A."/>
            <person name="Feau N."/>
            <person name="Henrissat B."/>
            <person name="Schoch C.L."/>
            <person name="Horwitz B.A."/>
            <person name="Barry K.W."/>
            <person name="Condon B.J."/>
            <person name="Copeland A.C."/>
            <person name="Dhillon B."/>
            <person name="Glaser F."/>
            <person name="Hesse C.N."/>
            <person name="Kosti I."/>
            <person name="LaButti K."/>
            <person name="Lindquist E.A."/>
            <person name="Lucas S."/>
            <person name="Salamov A.A."/>
            <person name="Bradshaw R.E."/>
            <person name="Ciuffetti L."/>
            <person name="Hamelin R.C."/>
            <person name="Kema G.H.J."/>
            <person name="Lawrence C."/>
            <person name="Scott J.A."/>
            <person name="Spatafora J.W."/>
            <person name="Turgeon B.G."/>
            <person name="de Wit P.J.G.M."/>
            <person name="Zhong S."/>
            <person name="Goodwin S.B."/>
            <person name="Grigoriev I.V."/>
        </authorList>
    </citation>
    <scope>NUCLEOTIDE SEQUENCE [LARGE SCALE GENOMIC DNA]</scope>
    <source>
        <strain evidence="1 2">SO2202</strain>
    </source>
</reference>
<proteinExistence type="predicted"/>
<evidence type="ECO:0000313" key="2">
    <source>
        <dbReference type="Proteomes" id="UP000016931"/>
    </source>
</evidence>
<keyword evidence="2" id="KW-1185">Reference proteome</keyword>
<dbReference type="OrthoDB" id="5379420at2759"/>
<dbReference type="Proteomes" id="UP000016931">
    <property type="component" value="Unassembled WGS sequence"/>
</dbReference>
<dbReference type="AlphaFoldDB" id="N1QFN7"/>
<dbReference type="GeneID" id="27906260"/>
<dbReference type="EMBL" id="KB456267">
    <property type="protein sequence ID" value="EMF10562.1"/>
    <property type="molecule type" value="Genomic_DNA"/>
</dbReference>
<dbReference type="STRING" id="692275.N1QFN7"/>
<dbReference type="eggNOG" id="ENOG502SDB9">
    <property type="taxonomic scope" value="Eukaryota"/>
</dbReference>
<dbReference type="RefSeq" id="XP_016758683.1">
    <property type="nucleotide sequence ID" value="XM_016909123.1"/>
</dbReference>
<organism evidence="1 2">
    <name type="scientific">Sphaerulina musiva (strain SO2202)</name>
    <name type="common">Poplar stem canker fungus</name>
    <name type="synonym">Septoria musiva</name>
    <dbReference type="NCBI Taxonomy" id="692275"/>
    <lineage>
        <taxon>Eukaryota</taxon>
        <taxon>Fungi</taxon>
        <taxon>Dikarya</taxon>
        <taxon>Ascomycota</taxon>
        <taxon>Pezizomycotina</taxon>
        <taxon>Dothideomycetes</taxon>
        <taxon>Dothideomycetidae</taxon>
        <taxon>Mycosphaerellales</taxon>
        <taxon>Mycosphaerellaceae</taxon>
        <taxon>Sphaerulina</taxon>
    </lineage>
</organism>
<dbReference type="HOGENOM" id="CLU_494420_0_0_1"/>
<dbReference type="OMA" id="KWFRFPE"/>
<sequence length="624" mass="70502">MLQHPLQRCIRPSDVLHRIAAPLCNTCIYYCSTTFARSRGGNAAQSRPYAFATKRKSPATRARERGVNNGDITAPGTPRYRKLYDLFAHYQRGGWLGTAPEQVMAFISDFKQLSGRSVGGARVDPRQMRNLMDEHGLNDKDSWTIPHGLIMMKESYIGKRMLLSLSRAGVEEATIRIMAQVVLTARKKPAILDAPEIQHARQHLSQIASKKVNFRAMVCEGKVARALGNEEMAIKMWTGAMAAAVAHAHKQASGVKGDDSVERSDALGLSTPWIDLMMLHRERIEQQGKDEWKQCRQAMDIGCEQDDPISHYHASTYIKWSAADGSHIPTSAWLYHVTKAAASSHPVAAYELAEFYAKSGWKYIEDEPPDHVKPTPFDSFPSASNESVMYRVSSFLGLVKRPELKPEESIFHNAIFPHTAVHRWLLAADWISVATSYQYAPAFLLYAKMLMQEKLWARANAPTEAIDISAERYTYASEQHKQSDIILNQSSVEDAADPPNPYFSVILAQECLKHVFFAHEAYHYGCQAKNKYAVGRRRGTIAANLDEDDFLHESVYEGAGFNISKWFRFPEVREMYEDQIENLYTEAKDICDEKGWNIYDDDNILIYKAGTGKKRAVKQMFTIS</sequence>
<name>N1QFN7_SPHMS</name>
<protein>
    <submittedName>
        <fullName evidence="1">Uncharacterized protein</fullName>
    </submittedName>
</protein>
<gene>
    <name evidence="1" type="ORF">SEPMUDRAFT_49631</name>
</gene>
<evidence type="ECO:0000313" key="1">
    <source>
        <dbReference type="EMBL" id="EMF10562.1"/>
    </source>
</evidence>